<reference evidence="2 3" key="1">
    <citation type="submission" date="2019-01" db="EMBL/GenBank/DDBJ databases">
        <title>Draft genome sequence of Cellulomonas takizawaensis strain TKZ-21.</title>
        <authorList>
            <person name="Yamamura H."/>
            <person name="Hayashi T."/>
            <person name="Hamada M."/>
            <person name="Serisawa Y."/>
            <person name="Matsuyama K."/>
            <person name="Nakagawa Y."/>
            <person name="Otoguro M."/>
            <person name="Yanagida F."/>
            <person name="Hayakawa M."/>
        </authorList>
    </citation>
    <scope>NUCLEOTIDE SEQUENCE [LARGE SCALE GENOMIC DNA]</scope>
    <source>
        <strain evidence="2 3">NBRC12680</strain>
    </source>
</reference>
<comment type="caution">
    <text evidence="2">The sequence shown here is derived from an EMBL/GenBank/DDBJ whole genome shotgun (WGS) entry which is preliminary data.</text>
</comment>
<feature type="signal peptide" evidence="1">
    <location>
        <begin position="1"/>
        <end position="27"/>
    </location>
</feature>
<keyword evidence="3" id="KW-1185">Reference proteome</keyword>
<proteinExistence type="predicted"/>
<name>A0A402DRR3_9CELL</name>
<evidence type="ECO:0000313" key="2">
    <source>
        <dbReference type="EMBL" id="GCE76850.1"/>
    </source>
</evidence>
<accession>A0A402DRR3</accession>
<organism evidence="2 3">
    <name type="scientific">Cellulomonas biazotea</name>
    <dbReference type="NCBI Taxonomy" id="1709"/>
    <lineage>
        <taxon>Bacteria</taxon>
        <taxon>Bacillati</taxon>
        <taxon>Actinomycetota</taxon>
        <taxon>Actinomycetes</taxon>
        <taxon>Micrococcales</taxon>
        <taxon>Cellulomonadaceae</taxon>
        <taxon>Cellulomonas</taxon>
    </lineage>
</organism>
<dbReference type="Proteomes" id="UP000289954">
    <property type="component" value="Unassembled WGS sequence"/>
</dbReference>
<dbReference type="AlphaFoldDB" id="A0A402DRR3"/>
<evidence type="ECO:0000256" key="1">
    <source>
        <dbReference type="SAM" id="SignalP"/>
    </source>
</evidence>
<feature type="chain" id="PRO_5019481889" description="Secreted protein" evidence="1">
    <location>
        <begin position="28"/>
        <end position="152"/>
    </location>
</feature>
<keyword evidence="1" id="KW-0732">Signal</keyword>
<sequence length="152" mass="15866">MLRKAMLTIPVLLLAAAGGLAAPTASAAPPPVPPADVRVMPMAHVGDDGASLTVRVLLVCQPDGTDGIQWEGFVNASQGDTFAWAGLPLRCDGRRHVVTVDLPVSAPEGTASFTRGTADVTVVLMDENTLTTYADDQRTVRVRSGLSGMPCR</sequence>
<evidence type="ECO:0008006" key="4">
    <source>
        <dbReference type="Google" id="ProtNLM"/>
    </source>
</evidence>
<dbReference type="RefSeq" id="WP_130781456.1">
    <property type="nucleotide sequence ID" value="NZ_BIMR01000139.1"/>
</dbReference>
<protein>
    <recommendedName>
        <fullName evidence="4">Secreted protein</fullName>
    </recommendedName>
</protein>
<dbReference type="EMBL" id="BIMR01000139">
    <property type="protein sequence ID" value="GCE76850.1"/>
    <property type="molecule type" value="Genomic_DNA"/>
</dbReference>
<evidence type="ECO:0000313" key="3">
    <source>
        <dbReference type="Proteomes" id="UP000289954"/>
    </source>
</evidence>
<dbReference type="OrthoDB" id="5193643at2"/>
<gene>
    <name evidence="2" type="ORF">CBZ_19060</name>
</gene>